<feature type="region of interest" description="Disordered" evidence="1">
    <location>
        <begin position="1"/>
        <end position="20"/>
    </location>
</feature>
<evidence type="ECO:0000313" key="3">
    <source>
        <dbReference type="Proteomes" id="UP001201262"/>
    </source>
</evidence>
<feature type="compositionally biased region" description="Basic residues" evidence="1">
    <location>
        <begin position="197"/>
        <end position="208"/>
    </location>
</feature>
<proteinExistence type="predicted"/>
<keyword evidence="3" id="KW-1185">Reference proteome</keyword>
<organism evidence="2 3">
    <name type="scientific">Talaromyces proteolyticus</name>
    <dbReference type="NCBI Taxonomy" id="1131652"/>
    <lineage>
        <taxon>Eukaryota</taxon>
        <taxon>Fungi</taxon>
        <taxon>Dikarya</taxon>
        <taxon>Ascomycota</taxon>
        <taxon>Pezizomycotina</taxon>
        <taxon>Eurotiomycetes</taxon>
        <taxon>Eurotiomycetidae</taxon>
        <taxon>Eurotiales</taxon>
        <taxon>Trichocomaceae</taxon>
        <taxon>Talaromyces</taxon>
        <taxon>Talaromyces sect. Bacilispori</taxon>
    </lineage>
</organism>
<dbReference type="EMBL" id="JAJTJA010000013">
    <property type="protein sequence ID" value="KAH8690959.1"/>
    <property type="molecule type" value="Genomic_DNA"/>
</dbReference>
<dbReference type="Proteomes" id="UP001201262">
    <property type="component" value="Unassembled WGS sequence"/>
</dbReference>
<dbReference type="AlphaFoldDB" id="A0AAD4KFC6"/>
<evidence type="ECO:0000256" key="1">
    <source>
        <dbReference type="SAM" id="MobiDB-lite"/>
    </source>
</evidence>
<accession>A0AAD4KFC6</accession>
<gene>
    <name evidence="2" type="ORF">BGW36DRAFT_389679</name>
</gene>
<feature type="compositionally biased region" description="Acidic residues" evidence="1">
    <location>
        <begin position="137"/>
        <end position="149"/>
    </location>
</feature>
<protein>
    <submittedName>
        <fullName evidence="2">Uncharacterized protein</fullName>
    </submittedName>
</protein>
<feature type="region of interest" description="Disordered" evidence="1">
    <location>
        <begin position="41"/>
        <end position="63"/>
    </location>
</feature>
<dbReference type="InterPro" id="IPR021641">
    <property type="entry name" value="DUF3245"/>
</dbReference>
<dbReference type="Pfam" id="PF11595">
    <property type="entry name" value="DUF3245"/>
    <property type="match status" value="1"/>
</dbReference>
<name>A0AAD4KFC6_9EURO</name>
<sequence length="226" mass="24692">MPTQTSKPPPPPTTTNSNEADIIFNRANVALARSQRLVASWLPPKPVDDDGSAAKSSAETQRLEDEMFTAVPERLGLGAAPPNADKPWLQADLSANDKLRQQLLGRNYKKVQEQKQKQAQAHGSAAKDRGAGRNNDDDNLAGEEEEDEGEGRSAVGKRKKQQQQGEKGRGSVVVPTEERKEGEDVESPSLEEPDTKKSKKTAASKRKGAGSFLDELLSDRKKNRKK</sequence>
<dbReference type="RefSeq" id="XP_046067155.1">
    <property type="nucleotide sequence ID" value="XM_046217380.1"/>
</dbReference>
<feature type="compositionally biased region" description="Acidic residues" evidence="1">
    <location>
        <begin position="183"/>
        <end position="192"/>
    </location>
</feature>
<dbReference type="GeneID" id="70247667"/>
<comment type="caution">
    <text evidence="2">The sequence shown here is derived from an EMBL/GenBank/DDBJ whole genome shotgun (WGS) entry which is preliminary data.</text>
</comment>
<evidence type="ECO:0000313" key="2">
    <source>
        <dbReference type="EMBL" id="KAH8690959.1"/>
    </source>
</evidence>
<reference evidence="2" key="1">
    <citation type="submission" date="2021-12" db="EMBL/GenBank/DDBJ databases">
        <title>Convergent genome expansion in fungi linked to evolution of root-endophyte symbiosis.</title>
        <authorList>
            <consortium name="DOE Joint Genome Institute"/>
            <person name="Ke Y.-H."/>
            <person name="Bonito G."/>
            <person name="Liao H.-L."/>
            <person name="Looney B."/>
            <person name="Rojas-Flechas A."/>
            <person name="Nash J."/>
            <person name="Hameed K."/>
            <person name="Schadt C."/>
            <person name="Martin F."/>
            <person name="Crous P.W."/>
            <person name="Miettinen O."/>
            <person name="Magnuson J.K."/>
            <person name="Labbe J."/>
            <person name="Jacobson D."/>
            <person name="Doktycz M.J."/>
            <person name="Veneault-Fourrey C."/>
            <person name="Kuo A."/>
            <person name="Mondo S."/>
            <person name="Calhoun S."/>
            <person name="Riley R."/>
            <person name="Ohm R."/>
            <person name="LaButti K."/>
            <person name="Andreopoulos B."/>
            <person name="Pangilinan J."/>
            <person name="Nolan M."/>
            <person name="Tritt A."/>
            <person name="Clum A."/>
            <person name="Lipzen A."/>
            <person name="Daum C."/>
            <person name="Barry K."/>
            <person name="Grigoriev I.V."/>
            <person name="Vilgalys R."/>
        </authorList>
    </citation>
    <scope>NUCLEOTIDE SEQUENCE</scope>
    <source>
        <strain evidence="2">PMI_201</strain>
    </source>
</reference>
<feature type="compositionally biased region" description="Basic and acidic residues" evidence="1">
    <location>
        <begin position="125"/>
        <end position="136"/>
    </location>
</feature>
<feature type="region of interest" description="Disordered" evidence="1">
    <location>
        <begin position="100"/>
        <end position="226"/>
    </location>
</feature>